<dbReference type="KEGG" id="bte:BTH_I2075"/>
<reference evidence="1 2" key="1">
    <citation type="journal article" date="2005" name="BMC Genomics">
        <title>Bacterial genome adaptation to niches: divergence of the potential virulence genes in three Burkholderia species of different survival strategies.</title>
        <authorList>
            <person name="Kim H.S."/>
            <person name="Schell M.A."/>
            <person name="Yu Y."/>
            <person name="Ulrich R.L."/>
            <person name="Sarria S.H."/>
            <person name="Nierman W.C."/>
            <person name="DeShazer D."/>
        </authorList>
    </citation>
    <scope>NUCLEOTIDE SEQUENCE [LARGE SCALE GENOMIC DNA]</scope>
    <source>
        <strain evidence="2">ATCC 700388 / DSM 13276 / CCUG 48851 / CIP 106301 / E264</strain>
    </source>
</reference>
<evidence type="ECO:0000313" key="1">
    <source>
        <dbReference type="EMBL" id="ABC37893.1"/>
    </source>
</evidence>
<dbReference type="SUPFAM" id="SSF89807">
    <property type="entry name" value="Dodecin-like"/>
    <property type="match status" value="1"/>
</dbReference>
<dbReference type="PANTHER" id="PTHR39324:SF1">
    <property type="entry name" value="CALCIUM DODECIN"/>
    <property type="match status" value="1"/>
</dbReference>
<proteinExistence type="predicted"/>
<dbReference type="HOGENOM" id="CLU_161196_1_0_4"/>
<dbReference type="Proteomes" id="UP000001930">
    <property type="component" value="Chromosome I"/>
</dbReference>
<organism evidence="1 2">
    <name type="scientific">Burkholderia thailandensis (strain ATCC 700388 / DSM 13276 / CCUG 48851 / CIP 106301 / E264)</name>
    <dbReference type="NCBI Taxonomy" id="271848"/>
    <lineage>
        <taxon>Bacteria</taxon>
        <taxon>Pseudomonadati</taxon>
        <taxon>Pseudomonadota</taxon>
        <taxon>Betaproteobacteria</taxon>
        <taxon>Burkholderiales</taxon>
        <taxon>Burkholderiaceae</taxon>
        <taxon>Burkholderia</taxon>
        <taxon>pseudomallei group</taxon>
    </lineage>
</organism>
<dbReference type="InterPro" id="IPR009923">
    <property type="entry name" value="Dodecin"/>
</dbReference>
<protein>
    <recommendedName>
        <fullName evidence="3">Dodecin domain-containing protein</fullName>
    </recommendedName>
</protein>
<dbReference type="InterPro" id="IPR036694">
    <property type="entry name" value="Dodecin-like_sf"/>
</dbReference>
<gene>
    <name evidence="1" type="ordered locus">BTH_I2075</name>
</gene>
<dbReference type="Pfam" id="PF07311">
    <property type="entry name" value="Dodecin"/>
    <property type="match status" value="1"/>
</dbReference>
<dbReference type="AlphaFoldDB" id="Q2SWV0"/>
<sequence>MKLPPIIPITQEGMRGNAGCAPCPLARTSNDSPENAMNDHVYKLLELTGSSRQSSDDAIRNAISKAAKTMRNLHWFEVTDMRGHIEGDQVIHWQVTLKVGLRIED</sequence>
<accession>Q2SWV0</accession>
<dbReference type="PANTHER" id="PTHR39324">
    <property type="entry name" value="CALCIUM DODECIN"/>
    <property type="match status" value="1"/>
</dbReference>
<evidence type="ECO:0008006" key="3">
    <source>
        <dbReference type="Google" id="ProtNLM"/>
    </source>
</evidence>
<evidence type="ECO:0000313" key="2">
    <source>
        <dbReference type="Proteomes" id="UP000001930"/>
    </source>
</evidence>
<dbReference type="NCBIfam" id="NF043052">
    <property type="entry name" value="DodecBact"/>
    <property type="match status" value="1"/>
</dbReference>
<dbReference type="EMBL" id="CP000086">
    <property type="protein sequence ID" value="ABC37893.1"/>
    <property type="molecule type" value="Genomic_DNA"/>
</dbReference>
<keyword evidence="2" id="KW-1185">Reference proteome</keyword>
<dbReference type="Gene3D" id="3.30.1660.10">
    <property type="entry name" value="Flavin-binding protein dodecin"/>
    <property type="match status" value="1"/>
</dbReference>
<dbReference type="InterPro" id="IPR050049">
    <property type="entry name" value="Dodecin_bact"/>
</dbReference>
<dbReference type="InterPro" id="IPR025543">
    <property type="entry name" value="Dodecin-like"/>
</dbReference>
<name>Q2SWV0_BURTA</name>